<reference evidence="4 5" key="1">
    <citation type="submission" date="2023-10" db="EMBL/GenBank/DDBJ databases">
        <title>Two novel species belonging to the OM43/NOR5 clade.</title>
        <authorList>
            <person name="Park M."/>
        </authorList>
    </citation>
    <scope>NUCLEOTIDE SEQUENCE [LARGE SCALE GENOMIC DNA]</scope>
    <source>
        <strain evidence="4 5">IMCC45268</strain>
    </source>
</reference>
<dbReference type="CDD" id="cd15482">
    <property type="entry name" value="Sialidase_non-viral"/>
    <property type="match status" value="1"/>
</dbReference>
<evidence type="ECO:0000313" key="5">
    <source>
        <dbReference type="Proteomes" id="UP001626549"/>
    </source>
</evidence>
<dbReference type="Proteomes" id="UP001626549">
    <property type="component" value="Chromosome"/>
</dbReference>
<evidence type="ECO:0000259" key="3">
    <source>
        <dbReference type="Pfam" id="PF15902"/>
    </source>
</evidence>
<dbReference type="Gene3D" id="2.130.10.10">
    <property type="entry name" value="YVTN repeat-like/Quinoprotein amine dehydrogenase"/>
    <property type="match status" value="5"/>
</dbReference>
<keyword evidence="1" id="KW-0677">Repeat</keyword>
<evidence type="ECO:0000256" key="2">
    <source>
        <dbReference type="SAM" id="MobiDB-lite"/>
    </source>
</evidence>
<proteinExistence type="predicted"/>
<dbReference type="Pfam" id="PF15902">
    <property type="entry name" value="Sortilin-Vps10"/>
    <property type="match status" value="1"/>
</dbReference>
<feature type="domain" description="Sortilin N-terminal" evidence="3">
    <location>
        <begin position="81"/>
        <end position="205"/>
    </location>
</feature>
<accession>A0ABZ0IB69</accession>
<dbReference type="SUPFAM" id="SSF110296">
    <property type="entry name" value="Oligoxyloglucan reducing end-specific cellobiohydrolase"/>
    <property type="match status" value="1"/>
</dbReference>
<feature type="region of interest" description="Disordered" evidence="2">
    <location>
        <begin position="973"/>
        <end position="1012"/>
    </location>
</feature>
<dbReference type="PANTHER" id="PTHR43739:SF5">
    <property type="entry name" value="EXO-ALPHA-SIALIDASE"/>
    <property type="match status" value="1"/>
</dbReference>
<name>A0ABZ0IB69_9GAMM</name>
<dbReference type="InterPro" id="IPR036278">
    <property type="entry name" value="Sialidase_sf"/>
</dbReference>
<dbReference type="EMBL" id="CP136865">
    <property type="protein sequence ID" value="WOJ95963.1"/>
    <property type="molecule type" value="Genomic_DNA"/>
</dbReference>
<dbReference type="SUPFAM" id="SSF50939">
    <property type="entry name" value="Sialidases"/>
    <property type="match status" value="1"/>
</dbReference>
<organism evidence="4 5">
    <name type="scientific">Congregibacter brevis</name>
    <dbReference type="NCBI Taxonomy" id="3081201"/>
    <lineage>
        <taxon>Bacteria</taxon>
        <taxon>Pseudomonadati</taxon>
        <taxon>Pseudomonadota</taxon>
        <taxon>Gammaproteobacteria</taxon>
        <taxon>Cellvibrionales</taxon>
        <taxon>Halieaceae</taxon>
        <taxon>Congregibacter</taxon>
    </lineage>
</organism>
<dbReference type="InterPro" id="IPR015943">
    <property type="entry name" value="WD40/YVTN_repeat-like_dom_sf"/>
</dbReference>
<dbReference type="InterPro" id="IPR031778">
    <property type="entry name" value="Sortilin_N"/>
</dbReference>
<dbReference type="InterPro" id="IPR052025">
    <property type="entry name" value="Xyloglucanase_GH74"/>
</dbReference>
<evidence type="ECO:0000256" key="1">
    <source>
        <dbReference type="ARBA" id="ARBA00022737"/>
    </source>
</evidence>
<protein>
    <submittedName>
        <fullName evidence="4">Sialidase</fullName>
    </submittedName>
</protein>
<gene>
    <name evidence="4" type="ORF">R0137_12005</name>
</gene>
<dbReference type="RefSeq" id="WP_407326655.1">
    <property type="nucleotide sequence ID" value="NZ_CP136865.1"/>
</dbReference>
<sequence>MSGRITSIAVVPTNKNIWYIGSASGGLWKTVNAGTSFEPIFDAQPAQSIGAVAVAPSQPNVVYVGTGEGNPRNSQSSGNGLYKSVDGGESWIHLGVEQSRNIHRLIVHPKNEQVVWAGVLGDPFKATDSRGVYKSMDGGESWRRVLFSDSRSGVADLVMDPRNPDKLIASLWEFRRSPWDSASGGPGSGLYVSNDGGESWAELGEDSGLPERPYGRIGVAIAPSDPDRVYALIESKRNAFYRSDDGGVSWSMVNTETIGSRPFYFSEIHVDTQNPDRVYNLYSRLARSENAGAEFEVIEDWGMEVHADHHAFWIDPDDSSFIIDGTDGGLYWSRDRGDNWRFAENLPLGQFYHITVDDAVPYKVYGGLQDNGTWYGPSEVWNRGGIRNGYWRELAFNDGFDVVLGGQGDPWVYALWQGGMLVRINTLTGQRKTIMPTEGEKQGKERENRSLRFNWNAAIAASPFDAATLYIGSQFVHRSKDRGSSWDVISPDLTTNDVTKQRQYLSGGLSIDATAAENHTTITVIAPSELEQRLLWVGSDDGRIHLTRSGGESWTDVTANLPGAPLAGWIKQIVPSSYSASEAFVVIDNHLQGDTTPYLFRTQDYGVTWVNVLRGQGIPSYALSFIQDTVEPRLMFLGTEYGLYLSLDEGATWQQWKKGYPAVSTMDMAVQEREADLVVASFGRSIWILDDLTPWRVLAGAPDLTNETLQLFAPPASYQPVIGQAIGQRLSPDNLYSGDNNAREALISFWINDEEVETVTVSITQRDQLVRQWEQQVEQGMNRTSWDLQWAGQEIYGPLMSPVLEQPLAAPGVYTVTISAGTLKRSSELRLLADPRVDYEEDSYQQNLKYRQTIESLQTQSKGVLKVLACMEERLERDDELSESVSAKLHKKIVDVWELIAFRDFQGVISDSEKLSHRLSKAFYYTHSPYERLTDNDKQLLASLESQMQKVLQAFGLLMTDYWVPAMGPLEGAPRTDSVSGQPAVDESAWCDSELAPTKSMSRSANGRKLVP</sequence>
<keyword evidence="5" id="KW-1185">Reference proteome</keyword>
<evidence type="ECO:0000313" key="4">
    <source>
        <dbReference type="EMBL" id="WOJ95963.1"/>
    </source>
</evidence>
<dbReference type="PANTHER" id="PTHR43739">
    <property type="entry name" value="XYLOGLUCANASE (EUROFUNG)"/>
    <property type="match status" value="1"/>
</dbReference>